<feature type="region of interest" description="Disordered" evidence="1">
    <location>
        <begin position="1"/>
        <end position="26"/>
    </location>
</feature>
<dbReference type="AlphaFoldDB" id="A0AAW1LUJ8"/>
<reference evidence="2 3" key="1">
    <citation type="journal article" date="2024" name="BMC Genomics">
        <title>De novo assembly and annotation of Popillia japonica's genome with initial clues to its potential as an invasive pest.</title>
        <authorList>
            <person name="Cucini C."/>
            <person name="Boschi S."/>
            <person name="Funari R."/>
            <person name="Cardaioli E."/>
            <person name="Iannotti N."/>
            <person name="Marturano G."/>
            <person name="Paoli F."/>
            <person name="Bruttini M."/>
            <person name="Carapelli A."/>
            <person name="Frati F."/>
            <person name="Nardi F."/>
        </authorList>
    </citation>
    <scope>NUCLEOTIDE SEQUENCE [LARGE SCALE GENOMIC DNA]</scope>
    <source>
        <strain evidence="2">DMR45628</strain>
    </source>
</reference>
<keyword evidence="3" id="KW-1185">Reference proteome</keyword>
<protein>
    <submittedName>
        <fullName evidence="2">Uncharacterized protein</fullName>
    </submittedName>
</protein>
<dbReference type="Proteomes" id="UP001458880">
    <property type="component" value="Unassembled WGS sequence"/>
</dbReference>
<evidence type="ECO:0000313" key="3">
    <source>
        <dbReference type="Proteomes" id="UP001458880"/>
    </source>
</evidence>
<proteinExistence type="predicted"/>
<accession>A0AAW1LUJ8</accession>
<name>A0AAW1LUJ8_POPJA</name>
<gene>
    <name evidence="2" type="ORF">QE152_g9498</name>
</gene>
<evidence type="ECO:0000256" key="1">
    <source>
        <dbReference type="SAM" id="MobiDB-lite"/>
    </source>
</evidence>
<dbReference type="EMBL" id="JASPKY010000081">
    <property type="protein sequence ID" value="KAK9738863.1"/>
    <property type="molecule type" value="Genomic_DNA"/>
</dbReference>
<sequence length="128" mass="14355">MIGEKIFSYSPDNASAATLSEDDSDDDLSLPAVKEILLSDDNQQELTEIRNTLHNHRHYETELHEWINRDDELSPLYSGDSVSIDETDMDKSKVKDEAATGSFKTCIKLAEANGGELGTLHTLRLMRE</sequence>
<comment type="caution">
    <text evidence="2">The sequence shown here is derived from an EMBL/GenBank/DDBJ whole genome shotgun (WGS) entry which is preliminary data.</text>
</comment>
<organism evidence="2 3">
    <name type="scientific">Popillia japonica</name>
    <name type="common">Japanese beetle</name>
    <dbReference type="NCBI Taxonomy" id="7064"/>
    <lineage>
        <taxon>Eukaryota</taxon>
        <taxon>Metazoa</taxon>
        <taxon>Ecdysozoa</taxon>
        <taxon>Arthropoda</taxon>
        <taxon>Hexapoda</taxon>
        <taxon>Insecta</taxon>
        <taxon>Pterygota</taxon>
        <taxon>Neoptera</taxon>
        <taxon>Endopterygota</taxon>
        <taxon>Coleoptera</taxon>
        <taxon>Polyphaga</taxon>
        <taxon>Scarabaeiformia</taxon>
        <taxon>Scarabaeidae</taxon>
        <taxon>Rutelinae</taxon>
        <taxon>Popillia</taxon>
    </lineage>
</organism>
<evidence type="ECO:0000313" key="2">
    <source>
        <dbReference type="EMBL" id="KAK9738863.1"/>
    </source>
</evidence>